<evidence type="ECO:0000313" key="1">
    <source>
        <dbReference type="EMBL" id="OWM76912.1"/>
    </source>
</evidence>
<gene>
    <name evidence="1" type="ORF">CDL15_Pgr021973</name>
</gene>
<dbReference type="EMBL" id="MTKT01002944">
    <property type="protein sequence ID" value="OWM76912.1"/>
    <property type="molecule type" value="Genomic_DNA"/>
</dbReference>
<name>A0A218WXY9_PUNGR</name>
<dbReference type="AlphaFoldDB" id="A0A218WXY9"/>
<proteinExistence type="predicted"/>
<protein>
    <submittedName>
        <fullName evidence="1">Uncharacterized protein</fullName>
    </submittedName>
</protein>
<evidence type="ECO:0000313" key="2">
    <source>
        <dbReference type="Proteomes" id="UP000197138"/>
    </source>
</evidence>
<dbReference type="Proteomes" id="UP000197138">
    <property type="component" value="Unassembled WGS sequence"/>
</dbReference>
<comment type="caution">
    <text evidence="1">The sequence shown here is derived from an EMBL/GenBank/DDBJ whole genome shotgun (WGS) entry which is preliminary data.</text>
</comment>
<organism evidence="1 2">
    <name type="scientific">Punica granatum</name>
    <name type="common">Pomegranate</name>
    <dbReference type="NCBI Taxonomy" id="22663"/>
    <lineage>
        <taxon>Eukaryota</taxon>
        <taxon>Viridiplantae</taxon>
        <taxon>Streptophyta</taxon>
        <taxon>Embryophyta</taxon>
        <taxon>Tracheophyta</taxon>
        <taxon>Spermatophyta</taxon>
        <taxon>Magnoliopsida</taxon>
        <taxon>eudicotyledons</taxon>
        <taxon>Gunneridae</taxon>
        <taxon>Pentapetalae</taxon>
        <taxon>rosids</taxon>
        <taxon>malvids</taxon>
        <taxon>Myrtales</taxon>
        <taxon>Lythraceae</taxon>
        <taxon>Punica</taxon>
    </lineage>
</organism>
<reference evidence="2" key="1">
    <citation type="journal article" date="2017" name="Plant J.">
        <title>The pomegranate (Punica granatum L.) genome and the genomics of punicalagin biosynthesis.</title>
        <authorList>
            <person name="Qin G."/>
            <person name="Xu C."/>
            <person name="Ming R."/>
            <person name="Tang H."/>
            <person name="Guyot R."/>
            <person name="Kramer E.M."/>
            <person name="Hu Y."/>
            <person name="Yi X."/>
            <person name="Qi Y."/>
            <person name="Xu X."/>
            <person name="Gao Z."/>
            <person name="Pan H."/>
            <person name="Jian J."/>
            <person name="Tian Y."/>
            <person name="Yue Z."/>
            <person name="Xu Y."/>
        </authorList>
    </citation>
    <scope>NUCLEOTIDE SEQUENCE [LARGE SCALE GENOMIC DNA]</scope>
    <source>
        <strain evidence="2">cv. Dabenzi</strain>
    </source>
</reference>
<accession>A0A218WXY9</accession>
<sequence>MRVRHASPGRWTLLSRAIQKYACGPRRESTFGSVQLGDSTGDLINGFGLDSAESSDNSADYKIFPQRRIALHTGSFGQIQQLHSWTGFYESGKFDACAALVLFKSFTSRSIPLTRSELSQLPQRTWRSSNRKDSHLFVGIARHRFCGHRRQTFQRQRASPKE</sequence>